<gene>
    <name evidence="1" type="ORF">BJP34_13930</name>
</gene>
<evidence type="ECO:0000313" key="2">
    <source>
        <dbReference type="Proteomes" id="UP000177870"/>
    </source>
</evidence>
<proteinExistence type="predicted"/>
<dbReference type="KEGG" id="mpro:BJP34_13930"/>
<dbReference type="Proteomes" id="UP000177870">
    <property type="component" value="Chromosome"/>
</dbReference>
<evidence type="ECO:0000313" key="1">
    <source>
        <dbReference type="EMBL" id="AOX04296.1"/>
    </source>
</evidence>
<dbReference type="AlphaFoldDB" id="A0A1D8U3N5"/>
<reference evidence="2" key="1">
    <citation type="submission" date="2016-10" db="EMBL/GenBank/DDBJ databases">
        <title>Comparative genomics uncovers the prolific and rare metabolic potential of the cyanobacterial genus Moorea.</title>
        <authorList>
            <person name="Leao T."/>
            <person name="Castelao G."/>
            <person name="Korobeynikov A."/>
            <person name="Monroe E.A."/>
            <person name="Podell S."/>
            <person name="Glukhov E."/>
            <person name="Allen E."/>
            <person name="Gerwick W.H."/>
            <person name="Gerwick L."/>
        </authorList>
    </citation>
    <scope>NUCLEOTIDE SEQUENCE [LARGE SCALE GENOMIC DNA]</scope>
    <source>
        <strain evidence="2">PAL-8-15-08-1</strain>
    </source>
</reference>
<protein>
    <submittedName>
        <fullName evidence="1">Uncharacterized protein</fullName>
    </submittedName>
</protein>
<name>A0A1D8U3N5_9CYAN</name>
<accession>A0A1D8U3N5</accession>
<sequence length="136" mass="15289">MPAHAADIRNVLYLDNNSSSTAVLINKEHALDLGVVVQPGQKDSTGEMWTPWCDSQRDLGDNHYLQLTMKGGLLGEDCVYQIFQSGDYVWVTQDVDFSQKEHVGGDYNSGKGEYTLIVEDDSTEDNCPFYIEYDKI</sequence>
<dbReference type="EMBL" id="CP017599">
    <property type="protein sequence ID" value="AOX04296.1"/>
    <property type="molecule type" value="Genomic_DNA"/>
</dbReference>
<organism evidence="1 2">
    <name type="scientific">Moorena producens PAL-8-15-08-1</name>
    <dbReference type="NCBI Taxonomy" id="1458985"/>
    <lineage>
        <taxon>Bacteria</taxon>
        <taxon>Bacillati</taxon>
        <taxon>Cyanobacteriota</taxon>
        <taxon>Cyanophyceae</taxon>
        <taxon>Coleofasciculales</taxon>
        <taxon>Coleofasciculaceae</taxon>
        <taxon>Moorena</taxon>
    </lineage>
</organism>